<proteinExistence type="predicted"/>
<keyword evidence="3" id="KW-1185">Reference proteome</keyword>
<reference evidence="2 3" key="1">
    <citation type="submission" date="2019-11" db="EMBL/GenBank/DDBJ databases">
        <title>Genome analysis of Rhizobacterium cereale a novel genus and species isolated from maize roots in North Spain.</title>
        <authorList>
            <person name="Menendez E."/>
            <person name="Flores-Felix J.D."/>
            <person name="Ramirez-Bahena M.-H."/>
            <person name="Igual J.M."/>
            <person name="Garcia-Fraile P."/>
            <person name="Peix A."/>
            <person name="Velazquez E."/>
        </authorList>
    </citation>
    <scope>NUCLEOTIDE SEQUENCE [LARGE SCALE GENOMIC DNA]</scope>
    <source>
        <strain evidence="2 3">RZME27</strain>
    </source>
</reference>
<evidence type="ECO:0000313" key="3">
    <source>
        <dbReference type="Proteomes" id="UP000435138"/>
    </source>
</evidence>
<comment type="caution">
    <text evidence="2">The sequence shown here is derived from an EMBL/GenBank/DDBJ whole genome shotgun (WGS) entry which is preliminary data.</text>
</comment>
<keyword evidence="1" id="KW-0472">Membrane</keyword>
<dbReference type="RefSeq" id="WP_153352061.1">
    <property type="nucleotide sequence ID" value="NZ_JAYKOO010000021.1"/>
</dbReference>
<name>A0A6A8A3Y6_9HYPH</name>
<evidence type="ECO:0000256" key="1">
    <source>
        <dbReference type="SAM" id="Phobius"/>
    </source>
</evidence>
<organism evidence="2 3">
    <name type="scientific">Endobacterium cereale</name>
    <dbReference type="NCBI Taxonomy" id="2663029"/>
    <lineage>
        <taxon>Bacteria</taxon>
        <taxon>Pseudomonadati</taxon>
        <taxon>Pseudomonadota</taxon>
        <taxon>Alphaproteobacteria</taxon>
        <taxon>Hyphomicrobiales</taxon>
        <taxon>Rhizobiaceae</taxon>
        <taxon>Endobacterium</taxon>
    </lineage>
</organism>
<evidence type="ECO:0000313" key="2">
    <source>
        <dbReference type="EMBL" id="MQY44487.1"/>
    </source>
</evidence>
<gene>
    <name evidence="2" type="ORF">GAO09_00160</name>
</gene>
<dbReference type="Proteomes" id="UP000435138">
    <property type="component" value="Unassembled WGS sequence"/>
</dbReference>
<keyword evidence="1" id="KW-0812">Transmembrane</keyword>
<keyword evidence="1" id="KW-1133">Transmembrane helix</keyword>
<protein>
    <submittedName>
        <fullName evidence="2">Uncharacterized protein</fullName>
    </submittedName>
</protein>
<feature type="transmembrane region" description="Helical" evidence="1">
    <location>
        <begin position="49"/>
        <end position="71"/>
    </location>
</feature>
<dbReference type="AlphaFoldDB" id="A0A6A8A3Y6"/>
<accession>A0A6A8A3Y6</accession>
<sequence length="86" mass="9432">MQRDRSEIAVPHPDRIDAGRPQLVVNGACGVVTGLKDGGHHGLFVSFQYLGNMVCGMGRGLCIHLIFLLLFNAKAEALKDVHRVFF</sequence>
<dbReference type="EMBL" id="WIXI01000021">
    <property type="protein sequence ID" value="MQY44487.1"/>
    <property type="molecule type" value="Genomic_DNA"/>
</dbReference>